<dbReference type="EMBL" id="CP002207">
    <property type="protein sequence ID" value="ADP32815.1"/>
    <property type="molecule type" value="Genomic_DNA"/>
</dbReference>
<reference evidence="1 2" key="1">
    <citation type="journal article" date="2011" name="Front. Microbiol.">
        <title>Genomic signatures of strain selection and enhancement in Bacillus atrophaeus var. globigii, a historical biowarfare simulant.</title>
        <authorList>
            <person name="Gibbons H.S."/>
            <person name="Broomall S.M."/>
            <person name="McNew L.A."/>
            <person name="Daligault H."/>
            <person name="Chapman C."/>
            <person name="Bruce D."/>
            <person name="Karavis M."/>
            <person name="Krepps M."/>
            <person name="McGregor P.A."/>
            <person name="Hong C."/>
            <person name="Park K.H."/>
            <person name="Akmal A."/>
            <person name="Feldman A."/>
            <person name="Lin J.S."/>
            <person name="Chang W.E."/>
            <person name="Higgs B.W."/>
            <person name="Demirev P."/>
            <person name="Lindquist J."/>
            <person name="Liem A."/>
            <person name="Fochler E."/>
            <person name="Read T.D."/>
            <person name="Tapia R."/>
            <person name="Johnson S."/>
            <person name="Bishop-Lilly K.A."/>
            <person name="Detter C."/>
            <person name="Han C."/>
            <person name="Sozhamannan S."/>
            <person name="Rosenzweig C.N."/>
            <person name="Skowronski E.W."/>
        </authorList>
    </citation>
    <scope>NUCLEOTIDE SEQUENCE [LARGE SCALE GENOMIC DNA]</scope>
    <source>
        <strain evidence="1 2">1942</strain>
    </source>
</reference>
<gene>
    <name evidence="1" type="ordered locus">BATR1942_09410</name>
</gene>
<accession>A0ABN3ZAQ8</accession>
<keyword evidence="2" id="KW-1185">Reference proteome</keyword>
<evidence type="ECO:0000313" key="2">
    <source>
        <dbReference type="Proteomes" id="UP000006867"/>
    </source>
</evidence>
<sequence>MEVQQRFEIRFSNVSLPSPNLNPAYHKAVFLLGWTERTFPLFERYDRKGESSK</sequence>
<dbReference type="Proteomes" id="UP000006867">
    <property type="component" value="Chromosome"/>
</dbReference>
<name>A0ABN3ZAQ8_BACA1</name>
<organism evidence="1 2">
    <name type="scientific">Bacillus atrophaeus (strain 1942)</name>
    <dbReference type="NCBI Taxonomy" id="720555"/>
    <lineage>
        <taxon>Bacteria</taxon>
        <taxon>Bacillati</taxon>
        <taxon>Bacillota</taxon>
        <taxon>Bacilli</taxon>
        <taxon>Bacillales</taxon>
        <taxon>Bacillaceae</taxon>
        <taxon>Bacillus</taxon>
    </lineage>
</organism>
<evidence type="ECO:0000313" key="1">
    <source>
        <dbReference type="EMBL" id="ADP32815.1"/>
    </source>
</evidence>
<proteinExistence type="predicted"/>
<protein>
    <submittedName>
        <fullName evidence="1">Uncharacterized protein</fullName>
    </submittedName>
</protein>